<dbReference type="Proteomes" id="UP000050509">
    <property type="component" value="Unassembled WGS sequence"/>
</dbReference>
<comment type="caution">
    <text evidence="1">The sequence shown here is derived from an EMBL/GenBank/DDBJ whole genome shotgun (WGS) entry which is preliminary data.</text>
</comment>
<name>A0A0P9F6A0_9CHLR</name>
<gene>
    <name evidence="1" type="ORF">SE17_42050</name>
</gene>
<sequence length="119" mass="12849">MDIARAWVARAASYRPVSQRSLAAIKRSYDRGRDYRADQAEHAATLTARARIPAAGSGAPEVILTIVTRPARDPELRELRIGSTLSQAPEPSPAQLDIAIACLEALLTRLQALRTTSAS</sequence>
<evidence type="ECO:0000313" key="2">
    <source>
        <dbReference type="Proteomes" id="UP000050509"/>
    </source>
</evidence>
<evidence type="ECO:0000313" key="1">
    <source>
        <dbReference type="EMBL" id="KPV47697.1"/>
    </source>
</evidence>
<dbReference type="EMBL" id="LJCR01003325">
    <property type="protein sequence ID" value="KPV47697.1"/>
    <property type="molecule type" value="Genomic_DNA"/>
</dbReference>
<reference evidence="1 2" key="1">
    <citation type="submission" date="2015-09" db="EMBL/GenBank/DDBJ databases">
        <title>Draft genome sequence of Kouleothrix aurantiaca JCM 19913.</title>
        <authorList>
            <person name="Hemp J."/>
        </authorList>
    </citation>
    <scope>NUCLEOTIDE SEQUENCE [LARGE SCALE GENOMIC DNA]</scope>
    <source>
        <strain evidence="1 2">COM-B</strain>
    </source>
</reference>
<proteinExistence type="predicted"/>
<keyword evidence="2" id="KW-1185">Reference proteome</keyword>
<dbReference type="AlphaFoldDB" id="A0A0P9F6A0"/>
<organism evidence="1 2">
    <name type="scientific">Kouleothrix aurantiaca</name>
    <dbReference type="NCBI Taxonomy" id="186479"/>
    <lineage>
        <taxon>Bacteria</taxon>
        <taxon>Bacillati</taxon>
        <taxon>Chloroflexota</taxon>
        <taxon>Chloroflexia</taxon>
        <taxon>Chloroflexales</taxon>
        <taxon>Roseiflexineae</taxon>
        <taxon>Roseiflexaceae</taxon>
        <taxon>Kouleothrix</taxon>
    </lineage>
</organism>
<protein>
    <submittedName>
        <fullName evidence="1">Uncharacterized protein</fullName>
    </submittedName>
</protein>
<accession>A0A0P9F6A0</accession>